<organism evidence="2">
    <name type="scientific">Jonesiaceae bacterium BS-20</name>
    <dbReference type="NCBI Taxonomy" id="3120821"/>
    <lineage>
        <taxon>Bacteria</taxon>
        <taxon>Bacillati</taxon>
        <taxon>Actinomycetota</taxon>
        <taxon>Actinomycetes</taxon>
        <taxon>Micrococcales</taxon>
        <taxon>Jonesiaceae</taxon>
    </lineage>
</organism>
<dbReference type="Pfam" id="PF03995">
    <property type="entry name" value="Inhibitor_I36"/>
    <property type="match status" value="1"/>
</dbReference>
<evidence type="ECO:0000313" key="2">
    <source>
        <dbReference type="EMBL" id="XBH22445.1"/>
    </source>
</evidence>
<accession>A0AAU7DZF3</accession>
<proteinExistence type="predicted"/>
<feature type="chain" id="PRO_5043425511" evidence="1">
    <location>
        <begin position="32"/>
        <end position="133"/>
    </location>
</feature>
<gene>
    <name evidence="2" type="ORF">V5R04_04265</name>
</gene>
<dbReference type="AlphaFoldDB" id="A0AAU7DZF3"/>
<name>A0AAU7DZF3_9MICO</name>
<protein>
    <submittedName>
        <fullName evidence="2">Peptidase inhibitor family I36 protein</fullName>
    </submittedName>
</protein>
<dbReference type="EMBL" id="CP146203">
    <property type="protein sequence ID" value="XBH22445.1"/>
    <property type="molecule type" value="Genomic_DNA"/>
</dbReference>
<reference evidence="2" key="1">
    <citation type="submission" date="2024-02" db="EMBL/GenBank/DDBJ databases">
        <title>Tomenella chthoni gen. nov. sp. nov., a member of the family Jonesiaceae isolated from bat guano.</title>
        <authorList>
            <person name="Miller S.L."/>
            <person name="King J."/>
            <person name="Sankaranarayanan K."/>
            <person name="Lawson P.A."/>
        </authorList>
    </citation>
    <scope>NUCLEOTIDE SEQUENCE</scope>
    <source>
        <strain evidence="2">BS-20</strain>
    </source>
</reference>
<sequence>MKRSAARVGIAAAMAASIVGVGVVAAVPASAAPSCSSGYVCLFNRTDGSDGIRVAYQYGLSNYAGKTFYNSSEPLDNNVDAVHYNWNNSRIQFFTGANYKDRLITTYKPGEQGFRNWSSGNKNVASSHKELSN</sequence>
<feature type="signal peptide" evidence="1">
    <location>
        <begin position="1"/>
        <end position="31"/>
    </location>
</feature>
<evidence type="ECO:0000256" key="1">
    <source>
        <dbReference type="SAM" id="SignalP"/>
    </source>
</evidence>
<keyword evidence="1" id="KW-0732">Signal</keyword>